<dbReference type="GO" id="GO:0030515">
    <property type="term" value="F:snoRNA binding"/>
    <property type="evidence" value="ECO:0007669"/>
    <property type="project" value="TreeGrafter"/>
</dbReference>
<dbReference type="GO" id="GO:1990174">
    <property type="term" value="F:phosphodiesterase decapping endonuclease activity"/>
    <property type="evidence" value="ECO:0007669"/>
    <property type="project" value="TreeGrafter"/>
</dbReference>
<dbReference type="Gene3D" id="3.90.79.10">
    <property type="entry name" value="Nucleoside Triphosphate Pyrophosphohydrolase"/>
    <property type="match status" value="1"/>
</dbReference>
<accession>A0AAN8S8Z1</accession>
<sequence length="217" mass="24836">MEQPANKWGDMIEKTVNFGREDKSSKCAKIDPKDSKYDEFRHCSHVLIYAKTNSEFETFHKKAIILMQMRCDGYIGFPGGFVDAGETPVQALCRELREELNWCDGTKTITEAHHQFSHVDMKNKMVFHFYAVEISEEEMAHIESNMTKALDYGNEVLGNFRVPLYIMGDAFRGFPAFLKNHFIGNAKLQLIEALINLELITEEQVVQALHSAPLITI</sequence>
<dbReference type="GO" id="GO:0005654">
    <property type="term" value="C:nucleoplasm"/>
    <property type="evidence" value="ECO:0007669"/>
    <property type="project" value="UniProtKB-SubCell"/>
</dbReference>
<dbReference type="InterPro" id="IPR000086">
    <property type="entry name" value="NUDIX_hydrolase_dom"/>
</dbReference>
<organism evidence="19 20">
    <name type="scientific">Polyplax serrata</name>
    <name type="common">Common mouse louse</name>
    <dbReference type="NCBI Taxonomy" id="468196"/>
    <lineage>
        <taxon>Eukaryota</taxon>
        <taxon>Metazoa</taxon>
        <taxon>Ecdysozoa</taxon>
        <taxon>Arthropoda</taxon>
        <taxon>Hexapoda</taxon>
        <taxon>Insecta</taxon>
        <taxon>Pterygota</taxon>
        <taxon>Neoptera</taxon>
        <taxon>Paraneoptera</taxon>
        <taxon>Psocodea</taxon>
        <taxon>Troctomorpha</taxon>
        <taxon>Phthiraptera</taxon>
        <taxon>Anoplura</taxon>
        <taxon>Polyplacidae</taxon>
        <taxon>Polyplax</taxon>
    </lineage>
</organism>
<dbReference type="InterPro" id="IPR020084">
    <property type="entry name" value="NUDIX_hydrolase_CS"/>
</dbReference>
<dbReference type="InterPro" id="IPR015797">
    <property type="entry name" value="NUDIX_hydrolase-like_dom_sf"/>
</dbReference>
<name>A0AAN8S8Z1_POLSC</name>
<keyword evidence="5" id="KW-0694">RNA-binding</keyword>
<comment type="subcellular location">
    <subcellularLocation>
        <location evidence="2">Nucleus</location>
        <location evidence="2">Nucleolus</location>
    </subcellularLocation>
    <subcellularLocation>
        <location evidence="3">Nucleus</location>
        <location evidence="3">Nucleoplasm</location>
    </subcellularLocation>
</comment>
<evidence type="ECO:0000256" key="15">
    <source>
        <dbReference type="ARBA" id="ARBA00047661"/>
    </source>
</evidence>
<dbReference type="GO" id="GO:0006402">
    <property type="term" value="P:mRNA catabolic process"/>
    <property type="evidence" value="ECO:0007669"/>
    <property type="project" value="TreeGrafter"/>
</dbReference>
<evidence type="ECO:0000259" key="18">
    <source>
        <dbReference type="PROSITE" id="PS51462"/>
    </source>
</evidence>
<evidence type="ECO:0000256" key="12">
    <source>
        <dbReference type="ARBA" id="ARBA00041656"/>
    </source>
</evidence>
<evidence type="ECO:0000256" key="5">
    <source>
        <dbReference type="ARBA" id="ARBA00022884"/>
    </source>
</evidence>
<evidence type="ECO:0000256" key="3">
    <source>
        <dbReference type="ARBA" id="ARBA00004642"/>
    </source>
</evidence>
<dbReference type="PANTHER" id="PTHR31699">
    <property type="entry name" value="NUDIX T16 FAMILY MEMBER"/>
    <property type="match status" value="1"/>
</dbReference>
<dbReference type="PROSITE" id="PS51462">
    <property type="entry name" value="NUDIX"/>
    <property type="match status" value="1"/>
</dbReference>
<dbReference type="GO" id="GO:0009117">
    <property type="term" value="P:nucleotide metabolic process"/>
    <property type="evidence" value="ECO:0007669"/>
    <property type="project" value="UniProtKB-KW"/>
</dbReference>
<dbReference type="PANTHER" id="PTHR31699:SF1">
    <property type="entry name" value="U8 SNORNA-DECAPPING ENZYME"/>
    <property type="match status" value="1"/>
</dbReference>
<dbReference type="GO" id="GO:0140933">
    <property type="term" value="F:5'-(N(7)-methylguanosine 5'-triphospho)-[mRNA] hydrolase activity"/>
    <property type="evidence" value="ECO:0007669"/>
    <property type="project" value="UniProtKB-EC"/>
</dbReference>
<evidence type="ECO:0000256" key="6">
    <source>
        <dbReference type="ARBA" id="ARBA00023080"/>
    </source>
</evidence>
<comment type="catalytic activity">
    <reaction evidence="17">
        <text>dIDP + H2O = dIMP + phosphate + H(+)</text>
        <dbReference type="Rhea" id="RHEA:35211"/>
        <dbReference type="ChEBI" id="CHEBI:15377"/>
        <dbReference type="ChEBI" id="CHEBI:15378"/>
        <dbReference type="ChEBI" id="CHEBI:43474"/>
        <dbReference type="ChEBI" id="CHEBI:61194"/>
        <dbReference type="ChEBI" id="CHEBI:62286"/>
        <dbReference type="EC" id="3.6.1.64"/>
    </reaction>
    <physiologicalReaction direction="left-to-right" evidence="17">
        <dbReference type="Rhea" id="RHEA:35212"/>
    </physiologicalReaction>
</comment>
<reference evidence="19 20" key="1">
    <citation type="submission" date="2023-10" db="EMBL/GenBank/DDBJ databases">
        <title>Genomes of two closely related lineages of the louse Polyplax serrata with different host specificities.</title>
        <authorList>
            <person name="Martinu J."/>
            <person name="Tarabai H."/>
            <person name="Stefka J."/>
            <person name="Hypsa V."/>
        </authorList>
    </citation>
    <scope>NUCLEOTIDE SEQUENCE [LARGE SCALE GENOMIC DNA]</scope>
    <source>
        <strain evidence="19">HR10_N</strain>
    </source>
</reference>
<evidence type="ECO:0000256" key="2">
    <source>
        <dbReference type="ARBA" id="ARBA00004604"/>
    </source>
</evidence>
<comment type="catalytic activity">
    <reaction evidence="15">
        <text>a 5'-end (N(7)-methyl 5'-triphosphoguanosine)-ribonucleoside in mRNA + H2O = N(7)-methyl-GDP + a 5'-end phospho-ribonucleoside in mRNA + 2 H(+)</text>
        <dbReference type="Rhea" id="RHEA:67484"/>
        <dbReference type="Rhea" id="RHEA-COMP:15692"/>
        <dbReference type="Rhea" id="RHEA-COMP:17167"/>
        <dbReference type="ChEBI" id="CHEBI:15377"/>
        <dbReference type="ChEBI" id="CHEBI:15378"/>
        <dbReference type="ChEBI" id="CHEBI:63714"/>
        <dbReference type="ChEBI" id="CHEBI:138282"/>
        <dbReference type="ChEBI" id="CHEBI:156461"/>
        <dbReference type="EC" id="3.6.1.62"/>
    </reaction>
    <physiologicalReaction direction="left-to-right" evidence="15">
        <dbReference type="Rhea" id="RHEA:67485"/>
    </physiologicalReaction>
</comment>
<evidence type="ECO:0000256" key="4">
    <source>
        <dbReference type="ARBA" id="ARBA00022801"/>
    </source>
</evidence>
<dbReference type="SUPFAM" id="SSF55811">
    <property type="entry name" value="Nudix"/>
    <property type="match status" value="1"/>
</dbReference>
<dbReference type="EC" id="3.6.1.64" evidence="9"/>
<comment type="catalytic activity">
    <reaction evidence="16">
        <text>IDP + H2O = IMP + phosphate + H(+)</text>
        <dbReference type="Rhea" id="RHEA:35207"/>
        <dbReference type="ChEBI" id="CHEBI:15377"/>
        <dbReference type="ChEBI" id="CHEBI:15378"/>
        <dbReference type="ChEBI" id="CHEBI:43474"/>
        <dbReference type="ChEBI" id="CHEBI:58053"/>
        <dbReference type="ChEBI" id="CHEBI:58280"/>
        <dbReference type="EC" id="3.6.1.64"/>
    </reaction>
    <physiologicalReaction direction="left-to-right" evidence="16">
        <dbReference type="Rhea" id="RHEA:35208"/>
    </physiologicalReaction>
</comment>
<evidence type="ECO:0000256" key="1">
    <source>
        <dbReference type="ARBA" id="ARBA00001941"/>
    </source>
</evidence>
<dbReference type="Proteomes" id="UP001372834">
    <property type="component" value="Unassembled WGS sequence"/>
</dbReference>
<feature type="domain" description="Nudix hydrolase" evidence="18">
    <location>
        <begin position="39"/>
        <end position="187"/>
    </location>
</feature>
<evidence type="ECO:0000313" key="19">
    <source>
        <dbReference type="EMBL" id="KAK6640054.1"/>
    </source>
</evidence>
<evidence type="ECO:0000256" key="10">
    <source>
        <dbReference type="ARBA" id="ARBA00039871"/>
    </source>
</evidence>
<evidence type="ECO:0000256" key="14">
    <source>
        <dbReference type="ARBA" id="ARBA00043162"/>
    </source>
</evidence>
<comment type="caution">
    <text evidence="19">The sequence shown here is derived from an EMBL/GenBank/DDBJ whole genome shotgun (WGS) entry which is preliminary data.</text>
</comment>
<keyword evidence="6" id="KW-0546">Nucleotide metabolism</keyword>
<evidence type="ECO:0000256" key="16">
    <source>
        <dbReference type="ARBA" id="ARBA00047875"/>
    </source>
</evidence>
<dbReference type="EMBL" id="JAWJWE010000003">
    <property type="protein sequence ID" value="KAK6640054.1"/>
    <property type="molecule type" value="Genomic_DNA"/>
</dbReference>
<evidence type="ECO:0000256" key="17">
    <source>
        <dbReference type="ARBA" id="ARBA00048945"/>
    </source>
</evidence>
<keyword evidence="4" id="KW-0378">Hydrolase</keyword>
<dbReference type="GO" id="GO:1990003">
    <property type="term" value="F:IDP phosphatase activity"/>
    <property type="evidence" value="ECO:0007669"/>
    <property type="project" value="UniProtKB-EC"/>
</dbReference>
<evidence type="ECO:0000256" key="8">
    <source>
        <dbReference type="ARBA" id="ARBA00038173"/>
    </source>
</evidence>
<evidence type="ECO:0000313" key="20">
    <source>
        <dbReference type="Proteomes" id="UP001372834"/>
    </source>
</evidence>
<proteinExistence type="inferred from homology"/>
<evidence type="ECO:0000256" key="13">
    <source>
        <dbReference type="ARBA" id="ARBA00042015"/>
    </source>
</evidence>
<evidence type="ECO:0000256" key="9">
    <source>
        <dbReference type="ARBA" id="ARBA00038899"/>
    </source>
</evidence>
<dbReference type="InterPro" id="IPR054754">
    <property type="entry name" value="NudT16"/>
</dbReference>
<dbReference type="AlphaFoldDB" id="A0AAN8S8Z1"/>
<keyword evidence="7" id="KW-0539">Nucleus</keyword>
<dbReference type="Pfam" id="PF22327">
    <property type="entry name" value="Nudt16-like"/>
    <property type="match status" value="1"/>
</dbReference>
<evidence type="ECO:0000256" key="11">
    <source>
        <dbReference type="ARBA" id="ARBA00041450"/>
    </source>
</evidence>
<dbReference type="GO" id="GO:0005730">
    <property type="term" value="C:nucleolus"/>
    <property type="evidence" value="ECO:0007669"/>
    <property type="project" value="UniProtKB-SubCell"/>
</dbReference>
<comment type="similarity">
    <text evidence="8">Belongs to the Nudix hydrolase family. NUDT16 subfamily.</text>
</comment>
<gene>
    <name evidence="19" type="ORF">RUM43_008331</name>
</gene>
<protein>
    <recommendedName>
        <fullName evidence="10">U8 snoRNA-decapping enzyme</fullName>
        <ecNumber evidence="9">3.6.1.64</ecNumber>
    </recommendedName>
    <alternativeName>
        <fullName evidence="13">IDP phosphatase</fullName>
    </alternativeName>
    <alternativeName>
        <fullName evidence="11">Inosine diphosphate phosphatase</fullName>
    </alternativeName>
    <alternativeName>
        <fullName evidence="12">Nucleoside diphosphate-linked moiety X motif 16</fullName>
    </alternativeName>
    <alternativeName>
        <fullName evidence="14">m7GpppN-mRNA hydrolase</fullName>
    </alternativeName>
</protein>
<dbReference type="GO" id="GO:0016077">
    <property type="term" value="P:sno(s)RNA catabolic process"/>
    <property type="evidence" value="ECO:0007669"/>
    <property type="project" value="TreeGrafter"/>
</dbReference>
<evidence type="ECO:0000256" key="7">
    <source>
        <dbReference type="ARBA" id="ARBA00023242"/>
    </source>
</evidence>
<dbReference type="PROSITE" id="PS00893">
    <property type="entry name" value="NUDIX_BOX"/>
    <property type="match status" value="1"/>
</dbReference>
<comment type="cofactor">
    <cofactor evidence="1">
        <name>Co(2+)</name>
        <dbReference type="ChEBI" id="CHEBI:48828"/>
    </cofactor>
</comment>